<evidence type="ECO:0000313" key="6">
    <source>
        <dbReference type="EMBL" id="MFC7405740.1"/>
    </source>
</evidence>
<dbReference type="InterPro" id="IPR028082">
    <property type="entry name" value="Peripla_BP_I"/>
</dbReference>
<keyword evidence="7" id="KW-1185">Reference proteome</keyword>
<accession>A0ABW2Q8A7</accession>
<evidence type="ECO:0000313" key="7">
    <source>
        <dbReference type="Proteomes" id="UP001596455"/>
    </source>
</evidence>
<feature type="chain" id="PRO_5045889736" evidence="4">
    <location>
        <begin position="25"/>
        <end position="314"/>
    </location>
</feature>
<comment type="subcellular location">
    <subcellularLocation>
        <location evidence="1">Cell envelope</location>
    </subcellularLocation>
</comment>
<evidence type="ECO:0000256" key="4">
    <source>
        <dbReference type="SAM" id="SignalP"/>
    </source>
</evidence>
<organism evidence="6 7">
    <name type="scientific">Georgenia alba</name>
    <dbReference type="NCBI Taxonomy" id="2233858"/>
    <lineage>
        <taxon>Bacteria</taxon>
        <taxon>Bacillati</taxon>
        <taxon>Actinomycetota</taxon>
        <taxon>Actinomycetes</taxon>
        <taxon>Micrococcales</taxon>
        <taxon>Bogoriellaceae</taxon>
        <taxon>Georgenia</taxon>
    </lineage>
</organism>
<dbReference type="EMBL" id="JBHTCQ010000002">
    <property type="protein sequence ID" value="MFC7405740.1"/>
    <property type="molecule type" value="Genomic_DNA"/>
</dbReference>
<reference evidence="7" key="1">
    <citation type="journal article" date="2019" name="Int. J. Syst. Evol. Microbiol.">
        <title>The Global Catalogue of Microorganisms (GCM) 10K type strain sequencing project: providing services to taxonomists for standard genome sequencing and annotation.</title>
        <authorList>
            <consortium name="The Broad Institute Genomics Platform"/>
            <consortium name="The Broad Institute Genome Sequencing Center for Infectious Disease"/>
            <person name="Wu L."/>
            <person name="Ma J."/>
        </authorList>
    </citation>
    <scope>NUCLEOTIDE SEQUENCE [LARGE SCALE GENOMIC DNA]</scope>
    <source>
        <strain evidence="7">JCM 1490</strain>
    </source>
</reference>
<dbReference type="PANTHER" id="PTHR46847:SF1">
    <property type="entry name" value="D-ALLOSE-BINDING PERIPLASMIC PROTEIN-RELATED"/>
    <property type="match status" value="1"/>
</dbReference>
<evidence type="ECO:0000256" key="1">
    <source>
        <dbReference type="ARBA" id="ARBA00004196"/>
    </source>
</evidence>
<protein>
    <submittedName>
        <fullName evidence="6">Substrate-binding domain-containing protein</fullName>
    </submittedName>
</protein>
<keyword evidence="3 4" id="KW-0732">Signal</keyword>
<dbReference type="Gene3D" id="3.40.50.2300">
    <property type="match status" value="2"/>
</dbReference>
<dbReference type="InterPro" id="IPR025997">
    <property type="entry name" value="SBP_2_dom"/>
</dbReference>
<evidence type="ECO:0000256" key="2">
    <source>
        <dbReference type="ARBA" id="ARBA00007639"/>
    </source>
</evidence>
<feature type="domain" description="Periplasmic binding protein" evidence="5">
    <location>
        <begin position="34"/>
        <end position="288"/>
    </location>
</feature>
<comment type="caution">
    <text evidence="6">The sequence shown here is derived from an EMBL/GenBank/DDBJ whole genome shotgun (WGS) entry which is preliminary data.</text>
</comment>
<evidence type="ECO:0000259" key="5">
    <source>
        <dbReference type="Pfam" id="PF13407"/>
    </source>
</evidence>
<feature type="signal peptide" evidence="4">
    <location>
        <begin position="1"/>
        <end position="24"/>
    </location>
</feature>
<dbReference type="Proteomes" id="UP001596455">
    <property type="component" value="Unassembled WGS sequence"/>
</dbReference>
<dbReference type="RefSeq" id="WP_382394453.1">
    <property type="nucleotide sequence ID" value="NZ_JBHTCQ010000002.1"/>
</dbReference>
<evidence type="ECO:0000256" key="3">
    <source>
        <dbReference type="ARBA" id="ARBA00022729"/>
    </source>
</evidence>
<dbReference type="PANTHER" id="PTHR46847">
    <property type="entry name" value="D-ALLOSE-BINDING PERIPLASMIC PROTEIN-RELATED"/>
    <property type="match status" value="1"/>
</dbReference>
<proteinExistence type="inferred from homology"/>
<comment type="similarity">
    <text evidence="2">Belongs to the bacterial solute-binding protein 2 family.</text>
</comment>
<gene>
    <name evidence="6" type="ORF">ACFQQL_11520</name>
</gene>
<dbReference type="SUPFAM" id="SSF53822">
    <property type="entry name" value="Periplasmic binding protein-like I"/>
    <property type="match status" value="1"/>
</dbReference>
<sequence>MTKRLTAMAVVAGVASMVTGCALTAESDDEQVTIGLAVANQQADFFNQIREAVQAKGEAEGVEIVLADAGGDASRQVSQVQDFITQQVDAIIYIPAGATAASVPVRDAREAGIPVVSVDRNPEDAPGDTFIATDSVAAARELGDWVVEQTGGEGRLGVIQGQIGTTPEIARNEGFEAALEDSNIEEVARQASEGWHQDEGFDIAQDMLQSNPDIDIFFGRADALALGAAQAARGAGYSREDILIVGFDGDVAGLEAVRDGVIDATITQQTQHMGRLAFDSAIQLVNGEDLPAEQLQEGILTTPENVEEFIEEHP</sequence>
<dbReference type="PROSITE" id="PS51257">
    <property type="entry name" value="PROKAR_LIPOPROTEIN"/>
    <property type="match status" value="1"/>
</dbReference>
<name>A0ABW2Q8A7_9MICO</name>
<dbReference type="Pfam" id="PF13407">
    <property type="entry name" value="Peripla_BP_4"/>
    <property type="match status" value="1"/>
</dbReference>